<feature type="region of interest" description="Disordered" evidence="1">
    <location>
        <begin position="28"/>
        <end position="54"/>
    </location>
</feature>
<dbReference type="Gene3D" id="2.60.40.420">
    <property type="entry name" value="Cupredoxins - blue copper proteins"/>
    <property type="match status" value="1"/>
</dbReference>
<evidence type="ECO:0000313" key="2">
    <source>
        <dbReference type="EMBL" id="OVE83051.1"/>
    </source>
</evidence>
<sequence length="159" mass="17439">MVPEYGLSRRETLRLGSSALLVTLAAGCADEGPGEEDDGDESNDVEPDGALEPDTRILFDAQTSGWVGIEPDEIADEENPTLTLQAGEQYEIGWFEGDGATHNIELVDDNDDVVGDYQTDEAEEGGDEQLIHFEATDEIAQYVCRLHETTMRGDMQLEE</sequence>
<gene>
    <name evidence="2" type="ORF">B2G88_16675</name>
</gene>
<name>A0A202E4A0_9EURY</name>
<evidence type="ECO:0000256" key="1">
    <source>
        <dbReference type="SAM" id="MobiDB-lite"/>
    </source>
</evidence>
<feature type="compositionally biased region" description="Acidic residues" evidence="1">
    <location>
        <begin position="32"/>
        <end position="51"/>
    </location>
</feature>
<organism evidence="2 3">
    <name type="scientific">Natronolimnobius baerhuensis</name>
    <dbReference type="NCBI Taxonomy" id="253108"/>
    <lineage>
        <taxon>Archaea</taxon>
        <taxon>Methanobacteriati</taxon>
        <taxon>Methanobacteriota</taxon>
        <taxon>Stenosarchaea group</taxon>
        <taxon>Halobacteria</taxon>
        <taxon>Halobacteriales</taxon>
        <taxon>Natrialbaceae</taxon>
        <taxon>Natronolimnobius</taxon>
    </lineage>
</organism>
<comment type="caution">
    <text evidence="2">The sequence shown here is derived from an EMBL/GenBank/DDBJ whole genome shotgun (WGS) entry which is preliminary data.</text>
</comment>
<dbReference type="OrthoDB" id="6744at2157"/>
<proteinExistence type="predicted"/>
<accession>A0A202E4A0</accession>
<evidence type="ECO:0000313" key="3">
    <source>
        <dbReference type="Proteomes" id="UP000196084"/>
    </source>
</evidence>
<evidence type="ECO:0008006" key="4">
    <source>
        <dbReference type="Google" id="ProtNLM"/>
    </source>
</evidence>
<dbReference type="EMBL" id="MWPH01000004">
    <property type="protein sequence ID" value="OVE83051.1"/>
    <property type="molecule type" value="Genomic_DNA"/>
</dbReference>
<reference evidence="2 3" key="1">
    <citation type="submission" date="2017-02" db="EMBL/GenBank/DDBJ databases">
        <title>Natronthermophilus aegyptiacus gen. nov.,sp. nov., an aerobic, extremely halophilic alkalithermophilic archaeon isolated from the athalassohaline Wadi An Natrun, Egypt.</title>
        <authorList>
            <person name="Zhao B."/>
        </authorList>
    </citation>
    <scope>NUCLEOTIDE SEQUENCE [LARGE SCALE GENOMIC DNA]</scope>
    <source>
        <strain evidence="2 3">CGMCC 1.3597</strain>
    </source>
</reference>
<protein>
    <recommendedName>
        <fullName evidence="4">Blue (type 1) copper domain-containing protein</fullName>
    </recommendedName>
</protein>
<dbReference type="InterPro" id="IPR008972">
    <property type="entry name" value="Cupredoxin"/>
</dbReference>
<dbReference type="Proteomes" id="UP000196084">
    <property type="component" value="Unassembled WGS sequence"/>
</dbReference>
<keyword evidence="3" id="KW-1185">Reference proteome</keyword>
<dbReference type="AlphaFoldDB" id="A0A202E4A0"/>